<keyword evidence="4" id="KW-0808">Transferase</keyword>
<dbReference type="GO" id="GO:0009007">
    <property type="term" value="F:site-specific DNA-methyltransferase (adenine-specific) activity"/>
    <property type="evidence" value="ECO:0007669"/>
    <property type="project" value="UniProtKB-EC"/>
</dbReference>
<dbReference type="Pfam" id="PF02384">
    <property type="entry name" value="N6_Mtase"/>
    <property type="match status" value="1"/>
</dbReference>
<evidence type="ECO:0000313" key="12">
    <source>
        <dbReference type="Proteomes" id="UP000033924"/>
    </source>
</evidence>
<keyword evidence="3 11" id="KW-0489">Methyltransferase</keyword>
<evidence type="ECO:0000259" key="10">
    <source>
        <dbReference type="Pfam" id="PF22837"/>
    </source>
</evidence>
<name>A0A0M2KG75_9GAMM</name>
<sequence>MNAHSLEMRKELGAYYTPSALSQVMSDWAIRRPTDKILEPSFGGCGFLESCEKSLMEIGCINPMENLFGVDVDQKAFDTLKKKYGHLLIKKHFILSDFINVFPKDFGIEDFEVIIGNPPYISMHNMSYEQRKSCEKVFADSPFKTKTLGRNASLWGFFLLHALSFIRENGRIAWVLPSSFLNAYYAKELIRIYKNHFNHLKIIKINERLFKNEGADEMSVLFLCDEFHRTPINNGYVSIGFADTLNELTSIMTGTKENKLNSSENYKYNILDIDTLNVISSITEHKYSLKIQDIADIKIGMVTGMNNFFILDQSQILKHNLDNKHFRPVISRFSHLKGIHHTLKRHTKLIADNKKGLLLHVSPDDLYEKHSPLRKYLSQVDRKERAKNRTFKKRKKWFQPDDGIYPDAFFSYMVHEFPRMILNKGKVNCTNSIHRIFFKDIASNKLKKACCISLLSTFSQLSAELEGRSYGSGVLKIEPTAGKNISFLIKDDLIHELSNLSKEIDQLLLNNETSNATALVDKFFVDKGLFSLDELKSLKKGLFRLRKDRYKGVKNYE</sequence>
<evidence type="ECO:0000259" key="9">
    <source>
        <dbReference type="Pfam" id="PF02384"/>
    </source>
</evidence>
<evidence type="ECO:0000256" key="8">
    <source>
        <dbReference type="SAM" id="Coils"/>
    </source>
</evidence>
<dbReference type="PATRIC" id="fig|65700.7.peg.5373"/>
<dbReference type="SUPFAM" id="SSF53335">
    <property type="entry name" value="S-adenosyl-L-methionine-dependent methyltransferases"/>
    <property type="match status" value="1"/>
</dbReference>
<dbReference type="InterPro" id="IPR054520">
    <property type="entry name" value="M_Eco57I_C"/>
</dbReference>
<comment type="similarity">
    <text evidence="1">Belongs to the N(4)/N(6)-methyltransferase family.</text>
</comment>
<keyword evidence="12" id="KW-1185">Reference proteome</keyword>
<dbReference type="GO" id="GO:0009307">
    <property type="term" value="P:DNA restriction-modification system"/>
    <property type="evidence" value="ECO:0007669"/>
    <property type="project" value="UniProtKB-KW"/>
</dbReference>
<dbReference type="InterPro" id="IPR003356">
    <property type="entry name" value="DNA_methylase_A-5"/>
</dbReference>
<accession>A0A0M2KG75</accession>
<dbReference type="GO" id="GO:0032259">
    <property type="term" value="P:methylation"/>
    <property type="evidence" value="ECO:0007669"/>
    <property type="project" value="UniProtKB-KW"/>
</dbReference>
<evidence type="ECO:0000313" key="11">
    <source>
        <dbReference type="EMBL" id="KKF37949.1"/>
    </source>
</evidence>
<dbReference type="GO" id="GO:0008170">
    <property type="term" value="F:N-methyltransferase activity"/>
    <property type="evidence" value="ECO:0007669"/>
    <property type="project" value="InterPro"/>
</dbReference>
<evidence type="ECO:0000256" key="3">
    <source>
        <dbReference type="ARBA" id="ARBA00022603"/>
    </source>
</evidence>
<dbReference type="EMBL" id="JXNU01000003">
    <property type="protein sequence ID" value="KKF37949.1"/>
    <property type="molecule type" value="Genomic_DNA"/>
</dbReference>
<dbReference type="GO" id="GO:0003677">
    <property type="term" value="F:DNA binding"/>
    <property type="evidence" value="ECO:0007669"/>
    <property type="project" value="InterPro"/>
</dbReference>
<dbReference type="Pfam" id="PF22837">
    <property type="entry name" value="M_Eco57I_C"/>
    <property type="match status" value="1"/>
</dbReference>
<dbReference type="PROSITE" id="PS00092">
    <property type="entry name" value="N6_MTASE"/>
    <property type="match status" value="1"/>
</dbReference>
<dbReference type="InterPro" id="IPR050953">
    <property type="entry name" value="N4_N6_ade-DNA_methylase"/>
</dbReference>
<feature type="coiled-coil region" evidence="8">
    <location>
        <begin position="490"/>
        <end position="517"/>
    </location>
</feature>
<keyword evidence="8" id="KW-0175">Coiled coil</keyword>
<proteinExistence type="inferred from homology"/>
<organism evidence="11 12">
    <name type="scientific">Erwinia tracheiphila</name>
    <dbReference type="NCBI Taxonomy" id="65700"/>
    <lineage>
        <taxon>Bacteria</taxon>
        <taxon>Pseudomonadati</taxon>
        <taxon>Pseudomonadota</taxon>
        <taxon>Gammaproteobacteria</taxon>
        <taxon>Enterobacterales</taxon>
        <taxon>Erwiniaceae</taxon>
        <taxon>Erwinia</taxon>
    </lineage>
</organism>
<evidence type="ECO:0000256" key="7">
    <source>
        <dbReference type="ARBA" id="ARBA00047942"/>
    </source>
</evidence>
<dbReference type="InterPro" id="IPR029063">
    <property type="entry name" value="SAM-dependent_MTases_sf"/>
</dbReference>
<dbReference type="Gene3D" id="3.40.50.150">
    <property type="entry name" value="Vaccinia Virus protein VP39"/>
    <property type="match status" value="1"/>
</dbReference>
<keyword evidence="6" id="KW-0680">Restriction system</keyword>
<evidence type="ECO:0000256" key="2">
    <source>
        <dbReference type="ARBA" id="ARBA00011900"/>
    </source>
</evidence>
<dbReference type="PRINTS" id="PR00507">
    <property type="entry name" value="N12N6MTFRASE"/>
</dbReference>
<feature type="domain" description="Type II methyltransferase M.Eco57I C-terminal" evidence="10">
    <location>
        <begin position="266"/>
        <end position="522"/>
    </location>
</feature>
<dbReference type="PANTHER" id="PTHR33841:SF5">
    <property type="entry name" value="DNA METHYLASE (MODIFICATION METHYLASE) (METHYLTRANSFERASE)-RELATED"/>
    <property type="match status" value="1"/>
</dbReference>
<dbReference type="PANTHER" id="PTHR33841">
    <property type="entry name" value="DNA METHYLTRANSFERASE YEEA-RELATED"/>
    <property type="match status" value="1"/>
</dbReference>
<reference evidence="11 12" key="1">
    <citation type="submission" date="2015-01" db="EMBL/GenBank/DDBJ databases">
        <title>Erwinia tracheiphila.</title>
        <authorList>
            <person name="Shapiro L.R."/>
        </authorList>
    </citation>
    <scope>NUCLEOTIDE SEQUENCE [LARGE SCALE GENOMIC DNA]</scope>
    <source>
        <strain evidence="11 12">BuffGH</strain>
    </source>
</reference>
<comment type="caution">
    <text evidence="11">The sequence shown here is derived from an EMBL/GenBank/DDBJ whole genome shotgun (WGS) entry which is preliminary data.</text>
</comment>
<protein>
    <recommendedName>
        <fullName evidence="2">site-specific DNA-methyltransferase (adenine-specific)</fullName>
        <ecNumber evidence="2">2.1.1.72</ecNumber>
    </recommendedName>
</protein>
<dbReference type="REBASE" id="119319">
    <property type="entry name" value="M.EtrBGHORF21595P"/>
</dbReference>
<keyword evidence="5" id="KW-0949">S-adenosyl-L-methionine</keyword>
<evidence type="ECO:0000256" key="5">
    <source>
        <dbReference type="ARBA" id="ARBA00022691"/>
    </source>
</evidence>
<evidence type="ECO:0000256" key="6">
    <source>
        <dbReference type="ARBA" id="ARBA00022747"/>
    </source>
</evidence>
<dbReference type="STRING" id="65700.SY86_21595"/>
<feature type="domain" description="DNA methylase adenine-specific" evidence="9">
    <location>
        <begin position="7"/>
        <end position="262"/>
    </location>
</feature>
<gene>
    <name evidence="11" type="ORF">SY86_21595</name>
</gene>
<dbReference type="AlphaFoldDB" id="A0A0M2KG75"/>
<evidence type="ECO:0000256" key="4">
    <source>
        <dbReference type="ARBA" id="ARBA00022679"/>
    </source>
</evidence>
<comment type="catalytic activity">
    <reaction evidence="7">
        <text>a 2'-deoxyadenosine in DNA + S-adenosyl-L-methionine = an N(6)-methyl-2'-deoxyadenosine in DNA + S-adenosyl-L-homocysteine + H(+)</text>
        <dbReference type="Rhea" id="RHEA:15197"/>
        <dbReference type="Rhea" id="RHEA-COMP:12418"/>
        <dbReference type="Rhea" id="RHEA-COMP:12419"/>
        <dbReference type="ChEBI" id="CHEBI:15378"/>
        <dbReference type="ChEBI" id="CHEBI:57856"/>
        <dbReference type="ChEBI" id="CHEBI:59789"/>
        <dbReference type="ChEBI" id="CHEBI:90615"/>
        <dbReference type="ChEBI" id="CHEBI:90616"/>
        <dbReference type="EC" id="2.1.1.72"/>
    </reaction>
</comment>
<dbReference type="EC" id="2.1.1.72" evidence="2"/>
<dbReference type="InterPro" id="IPR002052">
    <property type="entry name" value="DNA_methylase_N6_adenine_CS"/>
</dbReference>
<dbReference type="Proteomes" id="UP000033924">
    <property type="component" value="Unassembled WGS sequence"/>
</dbReference>
<evidence type="ECO:0000256" key="1">
    <source>
        <dbReference type="ARBA" id="ARBA00006594"/>
    </source>
</evidence>